<proteinExistence type="predicted"/>
<gene>
    <name evidence="1" type="ORF">OXU80_18595</name>
</gene>
<reference evidence="1" key="1">
    <citation type="submission" date="2022-11" db="EMBL/GenBank/DDBJ databases">
        <title>beta-Carotene-producing bacterium, Jeongeuplla avenae sp. nov., alleviates the salt stress of Arabidopsis seedlings.</title>
        <authorList>
            <person name="Jiang L."/>
            <person name="Lee J."/>
        </authorList>
    </citation>
    <scope>NUCLEOTIDE SEQUENCE</scope>
    <source>
        <strain evidence="1">DY_R2A_6</strain>
    </source>
</reference>
<name>A0ACD4NIZ2_9HYPH</name>
<evidence type="ECO:0000313" key="2">
    <source>
        <dbReference type="Proteomes" id="UP001163223"/>
    </source>
</evidence>
<protein>
    <submittedName>
        <fullName evidence="1">DUF2190 family protein</fullName>
    </submittedName>
</protein>
<organism evidence="1 2">
    <name type="scientific">Antarcticirhabdus aurantiaca</name>
    <dbReference type="NCBI Taxonomy" id="2606717"/>
    <lineage>
        <taxon>Bacteria</taxon>
        <taxon>Pseudomonadati</taxon>
        <taxon>Pseudomonadota</taxon>
        <taxon>Alphaproteobacteria</taxon>
        <taxon>Hyphomicrobiales</taxon>
        <taxon>Aurantimonadaceae</taxon>
        <taxon>Antarcticirhabdus</taxon>
    </lineage>
</organism>
<keyword evidence="2" id="KW-1185">Reference proteome</keyword>
<evidence type="ECO:0000313" key="1">
    <source>
        <dbReference type="EMBL" id="WAJ26860.1"/>
    </source>
</evidence>
<dbReference type="EMBL" id="CP113520">
    <property type="protein sequence ID" value="WAJ26860.1"/>
    <property type="molecule type" value="Genomic_DNA"/>
</dbReference>
<sequence length="111" mass="11235">MKNYVQNGDTVGLPAPYAVNSGEGALIGSLFGVALAKYANGDPKAQWRTVGVVSLPKTSAQAWTPGQKVYWDATNKVATSTATGNTLIGAATAVAANPSATGEVRLNGVAV</sequence>
<accession>A0ACD4NIZ2</accession>
<dbReference type="Proteomes" id="UP001163223">
    <property type="component" value="Chromosome"/>
</dbReference>